<organism evidence="10 11">
    <name type="scientific">Botryobasidium botryosum (strain FD-172 SS1)</name>
    <dbReference type="NCBI Taxonomy" id="930990"/>
    <lineage>
        <taxon>Eukaryota</taxon>
        <taxon>Fungi</taxon>
        <taxon>Dikarya</taxon>
        <taxon>Basidiomycota</taxon>
        <taxon>Agaricomycotina</taxon>
        <taxon>Agaricomycetes</taxon>
        <taxon>Cantharellales</taxon>
        <taxon>Botryobasidiaceae</taxon>
        <taxon>Botryobasidium</taxon>
    </lineage>
</organism>
<evidence type="ECO:0000313" key="11">
    <source>
        <dbReference type="Proteomes" id="UP000027195"/>
    </source>
</evidence>
<dbReference type="HOGENOM" id="CLU_001721_0_1_1"/>
<dbReference type="PROSITE" id="PS50293">
    <property type="entry name" value="TPR_REGION"/>
    <property type="match status" value="1"/>
</dbReference>
<dbReference type="InParanoid" id="A0A067M7X1"/>
<evidence type="ECO:0000256" key="2">
    <source>
        <dbReference type="ARBA" id="ARBA00005386"/>
    </source>
</evidence>
<gene>
    <name evidence="10" type="ORF">BOTBODRAFT_119648</name>
</gene>
<dbReference type="InterPro" id="IPR029489">
    <property type="entry name" value="OGT/SEC/SPY_C"/>
</dbReference>
<sequence>MAVCVTGFLAATGPANDHALREIARSIRFPDPSRLRESIRQGNVDILRAVHAAGPALVHTLLELGGGILPITHLLPAQTSHLPSLLFPTFSGFLPSMCLQDQNTGEIKTPSDSRMCQQANHVTAGVLLALAKLFQDALSTSALEFAESGTSIRTSISLVLVFYYLSFALHATPSTCNNLGVLLSTLNTTGSAVNEQGHQEWVDGKRLAHAYYQKGLEVDPHHPHLLANLGSLIKDQGRIDEALRLYEKAIELKPDFDIALANIGNTLKDHGRVRDSIPFYHRAVTANPNFADAICGLVSALGAVCDWRGRGSVNADQHLDLQGRLLPKSDATYIGWIDRLVGVCEKQIAAGYVYNVGAVRSHSTLEGWMALIQQCIGPSLSEGQRSRWVSHLRRFYSDFDRTEARVNEGGFIIRLVERLTRAVQQRWYIEVYGQKLHSDGGHIIVPIFNDVSAEAAAEYRRPTIPASMAIAPALSVLPFHTFTYPLSPRVTRLISHRIALYTSHTTLVQSWLPSHVYPPPTPSPKINIGYVSSDFNDHPLAHLMQSVFGFHDLERFNVFLYALVPSDGSSYRTKIEREAQHFMDVSAWTSQQIVEQIVRDGIQIRWCDYLLCDSTVCPPKSSAAEQWWRRSQGVEPRPETEDPSEAQRILNFDVDTDPESLSEDWMYTEKLIYMPHTFFVTDHKQTFGGVHDNNEVVDSVVVWQEEQIRRGHMRHEIFPDLSDDVIIFANFNQVIFATWLRILSQHPKSILWLLRFPGAGEEHLTRTAREWGGLEVAARVRFTDVAAKEEHIKRGRAVDLFLDTIECNAHTVAADILWSGTPILTWPQHKLKMCSRVGASIANATGFGDAMIVENLSEYEGRAISFARSVRYSTVPDSTGRYYRSGSGELVDLRRNLYLNRYRMPLFDTARWTRNIEKAYTEAWSRWVRGTEFMGSTEWIASGGGDSEESSVIWLRDDDPFFL</sequence>
<comment type="pathway">
    <text evidence="1">Protein modification; protein glycosylation.</text>
</comment>
<protein>
    <recommendedName>
        <fullName evidence="3">protein O-GlcNAc transferase</fullName>
        <ecNumber evidence="3">2.4.1.255</ecNumber>
    </recommendedName>
</protein>
<feature type="domain" description="O-GlcNAc transferase C-terminal" evidence="9">
    <location>
        <begin position="475"/>
        <end position="604"/>
    </location>
</feature>
<feature type="domain" description="O-GlcNAc transferase C-terminal" evidence="9">
    <location>
        <begin position="720"/>
        <end position="871"/>
    </location>
</feature>
<evidence type="ECO:0000256" key="6">
    <source>
        <dbReference type="ARBA" id="ARBA00022737"/>
    </source>
</evidence>
<comment type="similarity">
    <text evidence="2">Belongs to the glycosyltransferase 41 family. O-GlcNAc transferase subfamily.</text>
</comment>
<keyword evidence="5 10" id="KW-0808">Transferase</keyword>
<feature type="repeat" description="TPR" evidence="8">
    <location>
        <begin position="223"/>
        <end position="256"/>
    </location>
</feature>
<dbReference type="OrthoDB" id="421121at2759"/>
<dbReference type="InterPro" id="IPR011990">
    <property type="entry name" value="TPR-like_helical_dom_sf"/>
</dbReference>
<dbReference type="PANTHER" id="PTHR44998">
    <property type="match status" value="1"/>
</dbReference>
<dbReference type="Gene3D" id="3.40.50.2000">
    <property type="entry name" value="Glycogen Phosphorylase B"/>
    <property type="match status" value="1"/>
</dbReference>
<dbReference type="GO" id="GO:0097363">
    <property type="term" value="F:protein O-acetylglucosaminyltransferase activity"/>
    <property type="evidence" value="ECO:0007669"/>
    <property type="project" value="UniProtKB-EC"/>
</dbReference>
<evidence type="ECO:0000256" key="7">
    <source>
        <dbReference type="ARBA" id="ARBA00022803"/>
    </source>
</evidence>
<dbReference type="PANTHER" id="PTHR44998:SF1">
    <property type="entry name" value="UDP-N-ACETYLGLUCOSAMINE--PEPTIDE N-ACETYLGLUCOSAMINYLTRANSFERASE 110 KDA SUBUNIT"/>
    <property type="match status" value="1"/>
</dbReference>
<evidence type="ECO:0000256" key="3">
    <source>
        <dbReference type="ARBA" id="ARBA00011970"/>
    </source>
</evidence>
<dbReference type="GO" id="GO:0006493">
    <property type="term" value="P:protein O-linked glycosylation"/>
    <property type="evidence" value="ECO:0007669"/>
    <property type="project" value="TreeGrafter"/>
</dbReference>
<accession>A0A067M7X1</accession>
<dbReference type="EMBL" id="KL198102">
    <property type="protein sequence ID" value="KDQ07686.1"/>
    <property type="molecule type" value="Genomic_DNA"/>
</dbReference>
<reference evidence="11" key="1">
    <citation type="journal article" date="2014" name="Proc. Natl. Acad. Sci. U.S.A.">
        <title>Extensive sampling of basidiomycete genomes demonstrates inadequacy of the white-rot/brown-rot paradigm for wood decay fungi.</title>
        <authorList>
            <person name="Riley R."/>
            <person name="Salamov A.A."/>
            <person name="Brown D.W."/>
            <person name="Nagy L.G."/>
            <person name="Floudas D."/>
            <person name="Held B.W."/>
            <person name="Levasseur A."/>
            <person name="Lombard V."/>
            <person name="Morin E."/>
            <person name="Otillar R."/>
            <person name="Lindquist E.A."/>
            <person name="Sun H."/>
            <person name="LaButti K.M."/>
            <person name="Schmutz J."/>
            <person name="Jabbour D."/>
            <person name="Luo H."/>
            <person name="Baker S.E."/>
            <person name="Pisabarro A.G."/>
            <person name="Walton J.D."/>
            <person name="Blanchette R.A."/>
            <person name="Henrissat B."/>
            <person name="Martin F."/>
            <person name="Cullen D."/>
            <person name="Hibbett D.S."/>
            <person name="Grigoriev I.V."/>
        </authorList>
    </citation>
    <scope>NUCLEOTIDE SEQUENCE [LARGE SCALE GENOMIC DNA]</scope>
    <source>
        <strain evidence="11">FD-172 SS1</strain>
    </source>
</reference>
<dbReference type="Gene3D" id="3.40.50.11380">
    <property type="match status" value="3"/>
</dbReference>
<dbReference type="Pfam" id="PF13844">
    <property type="entry name" value="Glyco_transf_41"/>
    <property type="match status" value="2"/>
</dbReference>
<name>A0A067M7X1_BOTB1</name>
<dbReference type="STRING" id="930990.A0A067M7X1"/>
<evidence type="ECO:0000256" key="4">
    <source>
        <dbReference type="ARBA" id="ARBA00022676"/>
    </source>
</evidence>
<evidence type="ECO:0000256" key="5">
    <source>
        <dbReference type="ARBA" id="ARBA00022679"/>
    </source>
</evidence>
<dbReference type="SMART" id="SM00028">
    <property type="entry name" value="TPR"/>
    <property type="match status" value="2"/>
</dbReference>
<dbReference type="InterPro" id="IPR019734">
    <property type="entry name" value="TPR_rpt"/>
</dbReference>
<evidence type="ECO:0000259" key="9">
    <source>
        <dbReference type="Pfam" id="PF13844"/>
    </source>
</evidence>
<dbReference type="EC" id="2.4.1.255" evidence="3"/>
<dbReference type="SUPFAM" id="SSF48452">
    <property type="entry name" value="TPR-like"/>
    <property type="match status" value="1"/>
</dbReference>
<dbReference type="PROSITE" id="PS50005">
    <property type="entry name" value="TPR"/>
    <property type="match status" value="1"/>
</dbReference>
<keyword evidence="7 8" id="KW-0802">TPR repeat</keyword>
<evidence type="ECO:0000256" key="8">
    <source>
        <dbReference type="PROSITE-ProRule" id="PRU00339"/>
    </source>
</evidence>
<evidence type="ECO:0000256" key="1">
    <source>
        <dbReference type="ARBA" id="ARBA00004922"/>
    </source>
</evidence>
<dbReference type="Gene3D" id="1.25.40.10">
    <property type="entry name" value="Tetratricopeptide repeat domain"/>
    <property type="match status" value="2"/>
</dbReference>
<dbReference type="Proteomes" id="UP000027195">
    <property type="component" value="Unassembled WGS sequence"/>
</dbReference>
<keyword evidence="4" id="KW-0328">Glycosyltransferase</keyword>
<proteinExistence type="inferred from homology"/>
<keyword evidence="11" id="KW-1185">Reference proteome</keyword>
<evidence type="ECO:0000313" key="10">
    <source>
        <dbReference type="EMBL" id="KDQ07686.1"/>
    </source>
</evidence>
<keyword evidence="6" id="KW-0677">Repeat</keyword>
<dbReference type="AlphaFoldDB" id="A0A067M7X1"/>
<dbReference type="Pfam" id="PF13414">
    <property type="entry name" value="TPR_11"/>
    <property type="match status" value="1"/>
</dbReference>